<proteinExistence type="predicted"/>
<reference evidence="1 2" key="1">
    <citation type="submission" date="2018-12" db="EMBL/GenBank/DDBJ databases">
        <title>Complete genome of Nonlabens sp. MJ115.</title>
        <authorList>
            <person name="Choi H.S."/>
            <person name="Jung J."/>
        </authorList>
    </citation>
    <scope>NUCLEOTIDE SEQUENCE [LARGE SCALE GENOMIC DNA]</scope>
    <source>
        <strain evidence="1 2">MJ115</strain>
    </source>
</reference>
<dbReference type="EMBL" id="CP034549">
    <property type="protein sequence ID" value="AZQ43249.1"/>
    <property type="molecule type" value="Genomic_DNA"/>
</dbReference>
<name>A0A3S9MVU5_9FLAO</name>
<dbReference type="PROSITE" id="PS51257">
    <property type="entry name" value="PROKAR_LIPOPROTEIN"/>
    <property type="match status" value="1"/>
</dbReference>
<protein>
    <submittedName>
        <fullName evidence="1">DUF4270 domain-containing protein</fullName>
    </submittedName>
</protein>
<dbReference type="RefSeq" id="WP_126445472.1">
    <property type="nucleotide sequence ID" value="NZ_CP034549.1"/>
</dbReference>
<keyword evidence="2" id="KW-1185">Reference proteome</keyword>
<organism evidence="1 2">
    <name type="scientific">Nonlabens ponticola</name>
    <dbReference type="NCBI Taxonomy" id="2496866"/>
    <lineage>
        <taxon>Bacteria</taxon>
        <taxon>Pseudomonadati</taxon>
        <taxon>Bacteroidota</taxon>
        <taxon>Flavobacteriia</taxon>
        <taxon>Flavobacteriales</taxon>
        <taxon>Flavobacteriaceae</taxon>
        <taxon>Nonlabens</taxon>
    </lineage>
</organism>
<evidence type="ECO:0000313" key="1">
    <source>
        <dbReference type="EMBL" id="AZQ43249.1"/>
    </source>
</evidence>
<dbReference type="InterPro" id="IPR025366">
    <property type="entry name" value="DUF4270"/>
</dbReference>
<dbReference type="Pfam" id="PF14092">
    <property type="entry name" value="DUF4270"/>
    <property type="match status" value="1"/>
</dbReference>
<sequence length="546" mass="61053">MKKILSYITMVFAVVFVLTSCDNDPVEIGGGFLGIDVDGLIIEEEFPVRAFSTRLNPVQTNNYASPVSGPSTVLVGKYEDPIYGTSNYDFVTQLSIPTANPEFSENAELTNVILTIPYYSRSVGQDGEETLYELDSVYGGGEIKLKVFENRFFLNSFDPDNLTDAAIYYSDDDDRIENNLGDEIIEDLTFTPSNDEVQIMDEDDDGVEFVLERLSPRLRRELDTEFWEERIFNRFNTNDFSSDSNFQNFFRGLYFQLQDDSENSMMYLNLNDASVDLVVEDSFVDEDDLDGDGDTTEVIELNSTVTLSFSGNGINFIEHDFPDEIEDRIEESADGEDDEDGAEFLFLKGGPGAITFIDLFGADTDSNGEADALTEFLTRDVSINDASLEFFVAVNDFQDADDADNGGDTEPERIVIYDFVTGNFLADFEVTGAGLNANTNHLGRLERDDDDSDDIGIKYRIRLTDHIQSIVNGDRENNRLALQVSQNVSLIGRSAVRDQDEPFEIEEILSGAAISHEGTVLFGSDVDGEDRDKRLVLKIFYTDATN</sequence>
<dbReference type="KEGG" id="noj:EJ995_02990"/>
<accession>A0A3S9MVU5</accession>
<dbReference type="OrthoDB" id="1466062at2"/>
<evidence type="ECO:0000313" key="2">
    <source>
        <dbReference type="Proteomes" id="UP000279600"/>
    </source>
</evidence>
<dbReference type="Proteomes" id="UP000279600">
    <property type="component" value="Chromosome"/>
</dbReference>
<dbReference type="AlphaFoldDB" id="A0A3S9MVU5"/>
<gene>
    <name evidence="1" type="ORF">EJ995_02990</name>
</gene>